<dbReference type="RefSeq" id="XP_007927255.1">
    <property type="nucleotide sequence ID" value="XM_007929064.1"/>
</dbReference>
<dbReference type="AlphaFoldDB" id="M3AAQ2"/>
<keyword evidence="2" id="KW-1185">Reference proteome</keyword>
<protein>
    <submittedName>
        <fullName evidence="1">Uncharacterized protein</fullName>
    </submittedName>
</protein>
<dbReference type="VEuPathDB" id="FungiDB:MYCFIDRAFT_211426"/>
<dbReference type="HOGENOM" id="CLU_2655553_0_0_1"/>
<dbReference type="KEGG" id="pfj:MYCFIDRAFT_211426"/>
<evidence type="ECO:0000313" key="1">
    <source>
        <dbReference type="EMBL" id="EME81656.1"/>
    </source>
</evidence>
<dbReference type="GeneID" id="19337405"/>
<name>M3AAQ2_PSEFD</name>
<accession>M3AAQ2</accession>
<gene>
    <name evidence="1" type="ORF">MYCFIDRAFT_211426</name>
</gene>
<dbReference type="EMBL" id="KB446559">
    <property type="protein sequence ID" value="EME81656.1"/>
    <property type="molecule type" value="Genomic_DNA"/>
</dbReference>
<dbReference type="Proteomes" id="UP000016932">
    <property type="component" value="Unassembled WGS sequence"/>
</dbReference>
<sequence length="76" mass="8637">MANTIPNERHTSVELAGWALARTIRVPERGYIGTICAIAPLQLAAQWYKQRQTWGKLEWCRAAGAAIYTEQRHSRV</sequence>
<dbReference type="OrthoDB" id="3649709at2759"/>
<proteinExistence type="predicted"/>
<evidence type="ECO:0000313" key="2">
    <source>
        <dbReference type="Proteomes" id="UP000016932"/>
    </source>
</evidence>
<organism evidence="1 2">
    <name type="scientific">Pseudocercospora fijiensis (strain CIRAD86)</name>
    <name type="common">Black leaf streak disease fungus</name>
    <name type="synonym">Mycosphaerella fijiensis</name>
    <dbReference type="NCBI Taxonomy" id="383855"/>
    <lineage>
        <taxon>Eukaryota</taxon>
        <taxon>Fungi</taxon>
        <taxon>Dikarya</taxon>
        <taxon>Ascomycota</taxon>
        <taxon>Pezizomycotina</taxon>
        <taxon>Dothideomycetes</taxon>
        <taxon>Dothideomycetidae</taxon>
        <taxon>Mycosphaerellales</taxon>
        <taxon>Mycosphaerellaceae</taxon>
        <taxon>Pseudocercospora</taxon>
    </lineage>
</organism>
<reference evidence="1 2" key="1">
    <citation type="journal article" date="2012" name="PLoS Pathog.">
        <title>Diverse lifestyles and strategies of plant pathogenesis encoded in the genomes of eighteen Dothideomycetes fungi.</title>
        <authorList>
            <person name="Ohm R.A."/>
            <person name="Feau N."/>
            <person name="Henrissat B."/>
            <person name="Schoch C.L."/>
            <person name="Horwitz B.A."/>
            <person name="Barry K.W."/>
            <person name="Condon B.J."/>
            <person name="Copeland A.C."/>
            <person name="Dhillon B."/>
            <person name="Glaser F."/>
            <person name="Hesse C.N."/>
            <person name="Kosti I."/>
            <person name="LaButti K."/>
            <person name="Lindquist E.A."/>
            <person name="Lucas S."/>
            <person name="Salamov A.A."/>
            <person name="Bradshaw R.E."/>
            <person name="Ciuffetti L."/>
            <person name="Hamelin R.C."/>
            <person name="Kema G.H.J."/>
            <person name="Lawrence C."/>
            <person name="Scott J.A."/>
            <person name="Spatafora J.W."/>
            <person name="Turgeon B.G."/>
            <person name="de Wit P.J.G.M."/>
            <person name="Zhong S."/>
            <person name="Goodwin S.B."/>
            <person name="Grigoriev I.V."/>
        </authorList>
    </citation>
    <scope>NUCLEOTIDE SEQUENCE [LARGE SCALE GENOMIC DNA]</scope>
    <source>
        <strain evidence="1 2">CIRAD86</strain>
    </source>
</reference>